<accession>A0A0A1GU54</accession>
<name>A0A0A1GU54_9LACO</name>
<dbReference type="EMBL" id="AP014680">
    <property type="protein sequence ID" value="BAP85515.1"/>
    <property type="molecule type" value="Genomic_DNA"/>
</dbReference>
<evidence type="ECO:0000313" key="3">
    <source>
        <dbReference type="EMBL" id="BAP85969.1"/>
    </source>
</evidence>
<dbReference type="RefSeq" id="WP_041093414.1">
    <property type="nucleotide sequence ID" value="NZ_AP014680.1"/>
</dbReference>
<evidence type="ECO:0000256" key="1">
    <source>
        <dbReference type="SAM" id="MobiDB-lite"/>
    </source>
</evidence>
<reference evidence="2 4" key="1">
    <citation type="submission" date="2014-11" db="EMBL/GenBank/DDBJ databases">
        <title>Complete genome sequence and analysis of Lactobacillus hokkaidonensis LOOC260T.</title>
        <authorList>
            <person name="Tanizawa Y."/>
            <person name="Tohno M."/>
            <person name="Kaminuma E."/>
            <person name="Nakamura Y."/>
            <person name="Arita M."/>
        </authorList>
    </citation>
    <scope>NUCLEOTIDE SEQUENCE [LARGE SCALE GENOMIC DNA]</scope>
    <source>
        <strain evidence="2 4">LOOC260</strain>
    </source>
</reference>
<gene>
    <name evidence="2" type="ORF">LOOC260_109760</name>
    <name evidence="3" type="ORF">LOOC260_114330</name>
</gene>
<dbReference type="KEGG" id="lho:LOOC260_114330"/>
<evidence type="ECO:0000313" key="4">
    <source>
        <dbReference type="Proteomes" id="UP000031620"/>
    </source>
</evidence>
<dbReference type="HOGENOM" id="CLU_2569501_0_0_9"/>
<feature type="region of interest" description="Disordered" evidence="1">
    <location>
        <begin position="60"/>
        <end position="81"/>
    </location>
</feature>
<feature type="compositionally biased region" description="Basic and acidic residues" evidence="1">
    <location>
        <begin position="66"/>
        <end position="81"/>
    </location>
</feature>
<dbReference type="EMBL" id="AP014680">
    <property type="protein sequence ID" value="BAP85969.1"/>
    <property type="molecule type" value="Genomic_DNA"/>
</dbReference>
<dbReference type="KEGG" id="lho:LOOC260_109760"/>
<evidence type="ECO:0000313" key="2">
    <source>
        <dbReference type="EMBL" id="BAP85515.1"/>
    </source>
</evidence>
<proteinExistence type="predicted"/>
<protein>
    <submittedName>
        <fullName evidence="2">Uncharacterized protein</fullName>
    </submittedName>
</protein>
<dbReference type="Proteomes" id="UP000031620">
    <property type="component" value="Chromosome"/>
</dbReference>
<organism evidence="2 4">
    <name type="scientific">Paucilactobacillus hokkaidonensis JCM 18461</name>
    <dbReference type="NCBI Taxonomy" id="1291742"/>
    <lineage>
        <taxon>Bacteria</taxon>
        <taxon>Bacillati</taxon>
        <taxon>Bacillota</taxon>
        <taxon>Bacilli</taxon>
        <taxon>Lactobacillales</taxon>
        <taxon>Lactobacillaceae</taxon>
        <taxon>Paucilactobacillus</taxon>
    </lineage>
</organism>
<dbReference type="AlphaFoldDB" id="A0A0A1GU54"/>
<sequence length="81" mass="8904">MNEIKDNTIDVEAVLADVHPTNKGVTKITLEVDTAMLDGHIGELANLINSKVTLAITPNQTELDTDERREADGQTEMELDK</sequence>